<evidence type="ECO:0000313" key="2">
    <source>
        <dbReference type="Proteomes" id="UP001631969"/>
    </source>
</evidence>
<reference evidence="1" key="1">
    <citation type="submission" date="2024-12" db="EMBL/GenBank/DDBJ databases">
        <authorList>
            <person name="Wu N."/>
        </authorList>
    </citation>
    <scope>NUCLEOTIDE SEQUENCE</scope>
    <source>
        <strain evidence="1">P15</strain>
    </source>
</reference>
<evidence type="ECO:0000313" key="1">
    <source>
        <dbReference type="EMBL" id="MFM9329514.1"/>
    </source>
</evidence>
<protein>
    <submittedName>
        <fullName evidence="1">MarR family winged helix-turn-helix transcriptional regulator</fullName>
    </submittedName>
</protein>
<sequence>MNQQSLEGVELELALLIRRLTSMISYQKVGSLDRAAYLLLTQISLGGACSIKTLSHTFHLDISTVSRQVSALEQKGYVRRVPDELDGRAFILSITELGEQLLTDDKANRMAKLGHVLDNWTDAEMQQFGELLQKFNHSVVEAEYMEKVPQHDS</sequence>
<name>A0ACC7NZQ8_9BACL</name>
<dbReference type="Proteomes" id="UP001631969">
    <property type="component" value="Unassembled WGS sequence"/>
</dbReference>
<gene>
    <name evidence="1" type="ORF">ACI1P1_14570</name>
</gene>
<organism evidence="1 2">
    <name type="scientific">Paenibacillus mesotrionivorans</name>
    <dbReference type="NCBI Taxonomy" id="3160968"/>
    <lineage>
        <taxon>Bacteria</taxon>
        <taxon>Bacillati</taxon>
        <taxon>Bacillota</taxon>
        <taxon>Bacilli</taxon>
        <taxon>Bacillales</taxon>
        <taxon>Paenibacillaceae</taxon>
        <taxon>Paenibacillus</taxon>
    </lineage>
</organism>
<keyword evidence="2" id="KW-1185">Reference proteome</keyword>
<accession>A0ACC7NZQ8</accession>
<dbReference type="EMBL" id="JBJURJ010000008">
    <property type="protein sequence ID" value="MFM9329514.1"/>
    <property type="molecule type" value="Genomic_DNA"/>
</dbReference>
<proteinExistence type="predicted"/>
<comment type="caution">
    <text evidence="1">The sequence shown here is derived from an EMBL/GenBank/DDBJ whole genome shotgun (WGS) entry which is preliminary data.</text>
</comment>